<gene>
    <name evidence="1" type="ORF">NCTC12722_02456</name>
</gene>
<organism evidence="1 2">
    <name type="scientific">Afipia felis</name>
    <name type="common">Cat scratch disease bacillus</name>
    <dbReference type="NCBI Taxonomy" id="1035"/>
    <lineage>
        <taxon>Bacteria</taxon>
        <taxon>Pseudomonadati</taxon>
        <taxon>Pseudomonadota</taxon>
        <taxon>Alphaproteobacteria</taxon>
        <taxon>Hyphomicrobiales</taxon>
        <taxon>Nitrobacteraceae</taxon>
        <taxon>Afipia</taxon>
    </lineage>
</organism>
<proteinExistence type="predicted"/>
<dbReference type="RefSeq" id="WP_002716071.1">
    <property type="nucleotide sequence ID" value="NZ_UFSI01000001.1"/>
</dbReference>
<dbReference type="EMBL" id="UIGB01000001">
    <property type="protein sequence ID" value="SUU85245.1"/>
    <property type="molecule type" value="Genomic_DNA"/>
</dbReference>
<reference evidence="1 2" key="1">
    <citation type="submission" date="2018-06" db="EMBL/GenBank/DDBJ databases">
        <authorList>
            <consortium name="Pathogen Informatics"/>
            <person name="Doyle S."/>
        </authorList>
    </citation>
    <scope>NUCLEOTIDE SEQUENCE [LARGE SCALE GENOMIC DNA]</scope>
    <source>
        <strain evidence="1 2">NCTC12722</strain>
    </source>
</reference>
<protein>
    <submittedName>
        <fullName evidence="1">Uncharacterized protein</fullName>
    </submittedName>
</protein>
<dbReference type="Proteomes" id="UP000254343">
    <property type="component" value="Unassembled WGS sequence"/>
</dbReference>
<dbReference type="OrthoDB" id="8480385at2"/>
<accession>A0A380WAS5</accession>
<sequence>MKLAIFKVESAGSFDRERIVVKVTENADLGDYMILMADPISPDLIAGGAIPYTFWFDAKNVKKGDLVVLYSKEGTSSEKTNPNGSTSYFFYWGLKQASWPKYRAVLAEISDYDFQEFLYDEDIPTGDFSP</sequence>
<dbReference type="AlphaFoldDB" id="A0A380WAS5"/>
<evidence type="ECO:0000313" key="1">
    <source>
        <dbReference type="EMBL" id="SUU85245.1"/>
    </source>
</evidence>
<evidence type="ECO:0000313" key="2">
    <source>
        <dbReference type="Proteomes" id="UP000254343"/>
    </source>
</evidence>
<name>A0A380WAS5_AFIFE</name>